<accession>A0A480AYX6</accession>
<feature type="transmembrane region" description="Helical" evidence="1">
    <location>
        <begin position="25"/>
        <end position="42"/>
    </location>
</feature>
<organism evidence="2 3">
    <name type="scientific">Pseudaquabacterium pictum</name>
    <dbReference type="NCBI Taxonomy" id="2315236"/>
    <lineage>
        <taxon>Bacteria</taxon>
        <taxon>Pseudomonadati</taxon>
        <taxon>Pseudomonadota</taxon>
        <taxon>Betaproteobacteria</taxon>
        <taxon>Burkholderiales</taxon>
        <taxon>Sphaerotilaceae</taxon>
        <taxon>Pseudaquabacterium</taxon>
    </lineage>
</organism>
<proteinExistence type="predicted"/>
<dbReference type="RefSeq" id="WP_137733746.1">
    <property type="nucleotide sequence ID" value="NZ_BJCL01000007.1"/>
</dbReference>
<keyword evidence="1" id="KW-1133">Transmembrane helix</keyword>
<reference evidence="3" key="1">
    <citation type="submission" date="2019-03" db="EMBL/GenBank/DDBJ databases">
        <title>Aquabacterium pictum sp.nov., the first bacteriochlorophyll a-containing freshwater bacterium in the genus Aquabacterium of the class Betaproteobacteria.</title>
        <authorList>
            <person name="Hirose S."/>
            <person name="Tank M."/>
            <person name="Hara E."/>
            <person name="Tamaki H."/>
            <person name="Takaichi S."/>
            <person name="Haruta S."/>
            <person name="Hanada S."/>
        </authorList>
    </citation>
    <scope>NUCLEOTIDE SEQUENCE [LARGE SCALE GENOMIC DNA]</scope>
    <source>
        <strain evidence="3">W35</strain>
    </source>
</reference>
<dbReference type="Proteomes" id="UP000301751">
    <property type="component" value="Unassembled WGS sequence"/>
</dbReference>
<keyword evidence="1" id="KW-0472">Membrane</keyword>
<protein>
    <submittedName>
        <fullName evidence="2">Uncharacterized protein</fullName>
    </submittedName>
</protein>
<evidence type="ECO:0000313" key="2">
    <source>
        <dbReference type="EMBL" id="GCL64018.1"/>
    </source>
</evidence>
<gene>
    <name evidence="2" type="ORF">AQPW35_30990</name>
</gene>
<keyword evidence="1" id="KW-0812">Transmembrane</keyword>
<keyword evidence="3" id="KW-1185">Reference proteome</keyword>
<dbReference type="EMBL" id="BJCL01000007">
    <property type="protein sequence ID" value="GCL64018.1"/>
    <property type="molecule type" value="Genomic_DNA"/>
</dbReference>
<dbReference type="AlphaFoldDB" id="A0A480AYX6"/>
<evidence type="ECO:0000313" key="3">
    <source>
        <dbReference type="Proteomes" id="UP000301751"/>
    </source>
</evidence>
<comment type="caution">
    <text evidence="2">The sequence shown here is derived from an EMBL/GenBank/DDBJ whole genome shotgun (WGS) entry which is preliminary data.</text>
</comment>
<sequence>MAKRDDSSTRPEMPPWRPVTARQRLWLVVITLLTVLGLTHLLQRPHQLLVAEKAAREAAACRQEAASRPAGCPGARMPVLVLPPAASAPR</sequence>
<evidence type="ECO:0000256" key="1">
    <source>
        <dbReference type="SAM" id="Phobius"/>
    </source>
</evidence>
<name>A0A480AYX6_9BURK</name>